<dbReference type="WBParaSite" id="L893_g32346.t1">
    <property type="protein sequence ID" value="L893_g32346.t1"/>
    <property type="gene ID" value="L893_g32346"/>
</dbReference>
<feature type="compositionally biased region" description="Basic and acidic residues" evidence="1">
    <location>
        <begin position="649"/>
        <end position="663"/>
    </location>
</feature>
<feature type="compositionally biased region" description="Basic and acidic residues" evidence="1">
    <location>
        <begin position="205"/>
        <end position="216"/>
    </location>
</feature>
<keyword evidence="2" id="KW-1185">Reference proteome</keyword>
<proteinExistence type="predicted"/>
<feature type="region of interest" description="Disordered" evidence="1">
    <location>
        <begin position="618"/>
        <end position="672"/>
    </location>
</feature>
<accession>A0A1I8A3Z9</accession>
<feature type="compositionally biased region" description="Basic and acidic residues" evidence="1">
    <location>
        <begin position="809"/>
        <end position="825"/>
    </location>
</feature>
<feature type="region of interest" description="Disordered" evidence="1">
    <location>
        <begin position="713"/>
        <end position="846"/>
    </location>
</feature>
<feature type="compositionally biased region" description="Basic and acidic residues" evidence="1">
    <location>
        <begin position="789"/>
        <end position="799"/>
    </location>
</feature>
<sequence>MTKREECIACAEKRRRGINSVKKRSSSAKPRLTIYSSPKTPSASVPALNMYHAKRRSSSAVPHRVRPHFAEDTIASAVRRREPYHSNTALDSNQGTPQKRPSMLERKIIQQRDYLKAHNVDIAKEHVQFSYNDACARTSRSGLTLHQLKCDADAHAHNYHHDNSDLTDVNAILDNALQCQVHAQPNMEDDISCLVGSSRRYSESDVRSAKVRHNNDCHGSPLSSRDSLGSDRIAAQHHGLDNSNSFGDEPDFARYARGDKLRNLGLAGENEATPIPSKQAPFGHGYCGSPEMNANFASDLEATPKAAQKTHQKFLVDPEATPMASDFTQLDFSDSEQSSKENECVSVIENGATPVKKPELNKNGSAGRVLGVRPIRKLEYGESVQAVNDGKKLNDSTTAIKQVNMPPERMPVHDEDVESGGSSPSPTYTIDDFTLEKCREVVDMCTRSRKFLRDVRKTILVARRDNAKTSGDRLSADRILMEMKEDVTDCRRSIELLQKKFETLCAADSSNVERAVFYVDRIIDLSGWQLSTINLIESVERGALSPSRLHEELSKLLYLVNEIRNENEEKRVVLTTPKRQPKQVSLRSGSKSFTEKHSLMLEDRIASIGVHIIPEEKPIEVEESLPQSPTDSRAKDTDYDVSSLQDLEVSVRDSVTGEEHLESSSESVDEAPTLNFEEEIKFSKIDAILNEIESPAAGHLTLEGRHIRSLSSLVDEDESKLDTIAESSKTEMPPESLEDSNHESDHVVEDGEEQLASSIEEPNCEVGQGDLMSAVSEEEYARTSTTEETDSKSKTESTSKSDSTTESSAKSKSEPTDSSKSKGDKEEDVADEPSISEMDDVKTAVDSSSANLDSIWQSEGVDSFNLTQANLDNSIGLNSSLRRRTYINGSTLSLVRNSLSPKTQTPPLRERANAHWRAAAKGENQAKPTEFTDSLTFDLSCELNDVAVPDSVIPGLDFDSDLSKHDDETFSVMGSFSVQGQLDAACGRLRKELPSTVEEMRPELTKIAERLLPYVTGEAKEPLTYQERSDKIERDLQDQLKNSYEALVDDLCVDVVKKLNLPGDLRYSVPLTHFARKAPSTVNELITLFEAQLQGKLSTLDTFPDASNRETRGDRVYIEKEPGRPKTERVVLDVLMPDYYGAFERGLHEEMTIVEWDDAALLTNTTTSSF</sequence>
<evidence type="ECO:0000313" key="2">
    <source>
        <dbReference type="Proteomes" id="UP000095287"/>
    </source>
</evidence>
<feature type="region of interest" description="Disordered" evidence="1">
    <location>
        <begin position="18"/>
        <end position="46"/>
    </location>
</feature>
<evidence type="ECO:0000256" key="1">
    <source>
        <dbReference type="SAM" id="MobiDB-lite"/>
    </source>
</evidence>
<dbReference type="AlphaFoldDB" id="A0A1I8A3Z9"/>
<protein>
    <submittedName>
        <fullName evidence="3">Kinesin motor domain-containing protein</fullName>
    </submittedName>
</protein>
<dbReference type="Proteomes" id="UP000095287">
    <property type="component" value="Unplaced"/>
</dbReference>
<organism evidence="2 3">
    <name type="scientific">Steinernema glaseri</name>
    <dbReference type="NCBI Taxonomy" id="37863"/>
    <lineage>
        <taxon>Eukaryota</taxon>
        <taxon>Metazoa</taxon>
        <taxon>Ecdysozoa</taxon>
        <taxon>Nematoda</taxon>
        <taxon>Chromadorea</taxon>
        <taxon>Rhabditida</taxon>
        <taxon>Tylenchina</taxon>
        <taxon>Panagrolaimomorpha</taxon>
        <taxon>Strongyloidoidea</taxon>
        <taxon>Steinernematidae</taxon>
        <taxon>Steinernema</taxon>
    </lineage>
</organism>
<name>A0A1I8A3Z9_9BILA</name>
<feature type="compositionally biased region" description="Basic and acidic residues" evidence="1">
    <location>
        <begin position="739"/>
        <end position="749"/>
    </location>
</feature>
<reference evidence="3" key="1">
    <citation type="submission" date="2016-11" db="UniProtKB">
        <authorList>
            <consortium name="WormBaseParasite"/>
        </authorList>
    </citation>
    <scope>IDENTIFICATION</scope>
</reference>
<feature type="region of interest" description="Disordered" evidence="1">
    <location>
        <begin position="205"/>
        <end position="228"/>
    </location>
</feature>
<evidence type="ECO:0000313" key="3">
    <source>
        <dbReference type="WBParaSite" id="L893_g32346.t1"/>
    </source>
</evidence>
<feature type="compositionally biased region" description="Polar residues" evidence="1">
    <location>
        <begin position="34"/>
        <end position="43"/>
    </location>
</feature>